<reference evidence="2" key="1">
    <citation type="submission" date="2021-02" db="EMBL/GenBank/DDBJ databases">
        <title>Thiocyanate and organic carbon inputs drive convergent selection for specific autotrophic Afipia and Thiobacillus strains within complex microbiomes.</title>
        <authorList>
            <person name="Huddy R.J."/>
            <person name="Sachdeva R."/>
            <person name="Kadzinga F."/>
            <person name="Kantor R.S."/>
            <person name="Harrison S.T.L."/>
            <person name="Banfield J.F."/>
        </authorList>
    </citation>
    <scope>NUCLEOTIDE SEQUENCE</scope>
    <source>
        <strain evidence="2">SCN18_10_11_15_R1_P_69_7</strain>
    </source>
</reference>
<organism evidence="2 3">
    <name type="scientific">Stenotrophomonas nitritireducens</name>
    <dbReference type="NCBI Taxonomy" id="83617"/>
    <lineage>
        <taxon>Bacteria</taxon>
        <taxon>Pseudomonadati</taxon>
        <taxon>Pseudomonadota</taxon>
        <taxon>Gammaproteobacteria</taxon>
        <taxon>Lysobacterales</taxon>
        <taxon>Lysobacteraceae</taxon>
        <taxon>Stenotrophomonas</taxon>
    </lineage>
</organism>
<dbReference type="Pfam" id="PF25800">
    <property type="entry name" value="FimV_N"/>
    <property type="match status" value="1"/>
</dbReference>
<sequence>MKPRGRSAMRSIQGVFVLALGLYSSAALALGLGNIRVLSRPGQPLVAEIPVISSDPGELESATVALASAATFERVGLLRPEGLVSVV</sequence>
<feature type="non-terminal residue" evidence="2">
    <location>
        <position position="87"/>
    </location>
</feature>
<dbReference type="Proteomes" id="UP000664815">
    <property type="component" value="Unassembled WGS sequence"/>
</dbReference>
<evidence type="ECO:0000313" key="2">
    <source>
        <dbReference type="EMBL" id="MBN8800004.1"/>
    </source>
</evidence>
<evidence type="ECO:0000259" key="1">
    <source>
        <dbReference type="Pfam" id="PF25800"/>
    </source>
</evidence>
<protein>
    <submittedName>
        <fullName evidence="2">Ferrous iron transporter B</fullName>
    </submittedName>
</protein>
<comment type="caution">
    <text evidence="2">The sequence shown here is derived from an EMBL/GenBank/DDBJ whole genome shotgun (WGS) entry which is preliminary data.</text>
</comment>
<accession>A0A9D8L167</accession>
<dbReference type="InterPro" id="IPR057840">
    <property type="entry name" value="FimV_N"/>
</dbReference>
<gene>
    <name evidence="2" type="ORF">J0H45_11750</name>
</gene>
<evidence type="ECO:0000313" key="3">
    <source>
        <dbReference type="Proteomes" id="UP000664815"/>
    </source>
</evidence>
<name>A0A9D8L167_9GAMM</name>
<proteinExistence type="predicted"/>
<dbReference type="AlphaFoldDB" id="A0A9D8L167"/>
<dbReference type="EMBL" id="JAFKMG010001057">
    <property type="protein sequence ID" value="MBN8800004.1"/>
    <property type="molecule type" value="Genomic_DNA"/>
</dbReference>
<feature type="domain" description="FimV N-terminal" evidence="1">
    <location>
        <begin position="30"/>
        <end position="84"/>
    </location>
</feature>